<comment type="caution">
    <text evidence="2">The sequence shown here is derived from an EMBL/GenBank/DDBJ whole genome shotgun (WGS) entry which is preliminary data.</text>
</comment>
<name>A0ABS3TQU3_9PSED</name>
<evidence type="ECO:0000313" key="2">
    <source>
        <dbReference type="EMBL" id="MBO3276035.1"/>
    </source>
</evidence>
<proteinExistence type="predicted"/>
<organism evidence="2 3">
    <name type="scientific">Pseudomonas schmalbachii</name>
    <dbReference type="NCBI Taxonomy" id="2816993"/>
    <lineage>
        <taxon>Bacteria</taxon>
        <taxon>Pseudomonadati</taxon>
        <taxon>Pseudomonadota</taxon>
        <taxon>Gammaproteobacteria</taxon>
        <taxon>Pseudomonadales</taxon>
        <taxon>Pseudomonadaceae</taxon>
        <taxon>Pseudomonas</taxon>
    </lineage>
</organism>
<dbReference type="InterPro" id="IPR021727">
    <property type="entry name" value="DUF3299"/>
</dbReference>
<evidence type="ECO:0000313" key="3">
    <source>
        <dbReference type="Proteomes" id="UP000669060"/>
    </source>
</evidence>
<keyword evidence="1" id="KW-0732">Signal</keyword>
<feature type="chain" id="PRO_5045913516" evidence="1">
    <location>
        <begin position="20"/>
        <end position="182"/>
    </location>
</feature>
<keyword evidence="3" id="KW-1185">Reference proteome</keyword>
<dbReference type="RefSeq" id="WP_208314277.1">
    <property type="nucleotide sequence ID" value="NZ_JAELYA010000004.1"/>
</dbReference>
<dbReference type="Proteomes" id="UP000669060">
    <property type="component" value="Unassembled WGS sequence"/>
</dbReference>
<accession>A0ABS3TQU3</accession>
<protein>
    <submittedName>
        <fullName evidence="2">DUF3299 domain-containing protein</fullName>
    </submittedName>
</protein>
<reference evidence="2 3" key="1">
    <citation type="submission" date="2020-12" db="EMBL/GenBank/DDBJ databases">
        <title>Pseudomonas schmalbachii sp. nov. isolated from millipede gut.</title>
        <authorList>
            <person name="Shelomi M."/>
        </authorList>
    </citation>
    <scope>NUCLEOTIDE SEQUENCE [LARGE SCALE GENOMIC DNA]</scope>
    <source>
        <strain evidence="2 3">Milli4</strain>
    </source>
</reference>
<dbReference type="EMBL" id="JAELYA010000004">
    <property type="protein sequence ID" value="MBO3276035.1"/>
    <property type="molecule type" value="Genomic_DNA"/>
</dbReference>
<evidence type="ECO:0000256" key="1">
    <source>
        <dbReference type="SAM" id="SignalP"/>
    </source>
</evidence>
<gene>
    <name evidence="2" type="ORF">JFY56_12440</name>
</gene>
<dbReference type="Pfam" id="PF11736">
    <property type="entry name" value="DUF3299"/>
    <property type="match status" value="1"/>
</dbReference>
<sequence>MRRTLFACSLLLLTSLAHAATHELPETDWLSLMPPSDRQALEDMPEIDHAGPEANGTFTDKGGLKQKDKGLPAVMFSTRTVAALNGKAIRLGGYPVPLENDAKGRVTEFFLVPYPGACIHVPPPPPNQIVLVRYPKGLKLDDIYNPLWVSGTLKVEQVSNQMADAAYAMDDAKVRPVEESDL</sequence>
<dbReference type="Gene3D" id="2.40.50.870">
    <property type="entry name" value="Protein of unknown function (DUF3299)"/>
    <property type="match status" value="1"/>
</dbReference>
<feature type="signal peptide" evidence="1">
    <location>
        <begin position="1"/>
        <end position="19"/>
    </location>
</feature>